<reference evidence="2 3" key="1">
    <citation type="submission" date="2020-08" db="EMBL/GenBank/DDBJ databases">
        <title>Genomic Encyclopedia of Type Strains, Phase III (KMG-III): the genomes of soil and plant-associated and newly described type strains.</title>
        <authorList>
            <person name="Whitman W."/>
        </authorList>
    </citation>
    <scope>NUCLEOTIDE SEQUENCE [LARGE SCALE GENOMIC DNA]</scope>
    <source>
        <strain evidence="2 3">CECT 8799</strain>
    </source>
</reference>
<proteinExistence type="predicted"/>
<gene>
    <name evidence="2" type="ORF">FHS09_000943</name>
</gene>
<dbReference type="Proteomes" id="UP000535937">
    <property type="component" value="Unassembled WGS sequence"/>
</dbReference>
<protein>
    <submittedName>
        <fullName evidence="2">Uncharacterized protein</fullName>
    </submittedName>
</protein>
<dbReference type="RefSeq" id="WP_183457213.1">
    <property type="nucleotide sequence ID" value="NZ_JACHWZ010000003.1"/>
</dbReference>
<dbReference type="EMBL" id="JACHWZ010000003">
    <property type="protein sequence ID" value="MBB3060130.1"/>
    <property type="molecule type" value="Genomic_DNA"/>
</dbReference>
<name>A0A7W4Z9E0_9GAMM</name>
<dbReference type="AlphaFoldDB" id="A0A7W4Z9E0"/>
<sequence>MKQLVFKYVFLFTFLLTSSISAFAAQTATGMVNLWSVSQTPGFSLISVGGGGDGGGGGSVFCAVDATTAFGGTLMSSAATAATQSAEVTLTCSDTGQAQQLQLSSGSD</sequence>
<keyword evidence="3" id="KW-1185">Reference proteome</keyword>
<feature type="chain" id="PRO_5030573530" evidence="1">
    <location>
        <begin position="25"/>
        <end position="108"/>
    </location>
</feature>
<evidence type="ECO:0000313" key="3">
    <source>
        <dbReference type="Proteomes" id="UP000535937"/>
    </source>
</evidence>
<evidence type="ECO:0000256" key="1">
    <source>
        <dbReference type="SAM" id="SignalP"/>
    </source>
</evidence>
<feature type="signal peptide" evidence="1">
    <location>
        <begin position="1"/>
        <end position="24"/>
    </location>
</feature>
<organism evidence="2 3">
    <name type="scientific">Microbulbifer rhizosphaerae</name>
    <dbReference type="NCBI Taxonomy" id="1562603"/>
    <lineage>
        <taxon>Bacteria</taxon>
        <taxon>Pseudomonadati</taxon>
        <taxon>Pseudomonadota</taxon>
        <taxon>Gammaproteobacteria</taxon>
        <taxon>Cellvibrionales</taxon>
        <taxon>Microbulbiferaceae</taxon>
        <taxon>Microbulbifer</taxon>
    </lineage>
</organism>
<keyword evidence="1" id="KW-0732">Signal</keyword>
<comment type="caution">
    <text evidence="2">The sequence shown here is derived from an EMBL/GenBank/DDBJ whole genome shotgun (WGS) entry which is preliminary data.</text>
</comment>
<evidence type="ECO:0000313" key="2">
    <source>
        <dbReference type="EMBL" id="MBB3060130.1"/>
    </source>
</evidence>
<accession>A0A7W4Z9E0</accession>